<dbReference type="InterPro" id="IPR006037">
    <property type="entry name" value="RCK_C"/>
</dbReference>
<evidence type="ECO:0000256" key="3">
    <source>
        <dbReference type="ARBA" id="ARBA00022692"/>
    </source>
</evidence>
<keyword evidence="7" id="KW-0869">Chloride channel</keyword>
<protein>
    <submittedName>
        <fullName evidence="12">Chloride transporter, ClC family</fullName>
        <ecNumber evidence="12">3.6.1.-</ecNumber>
    </submittedName>
</protein>
<dbReference type="PANTHER" id="PTHR43427">
    <property type="entry name" value="CHLORIDE CHANNEL PROTEIN CLC-E"/>
    <property type="match status" value="1"/>
</dbReference>
<dbReference type="EMBL" id="AEEH01000017">
    <property type="protein sequence ID" value="EFM26096.1"/>
    <property type="molecule type" value="Genomic_DNA"/>
</dbReference>
<dbReference type="GO" id="GO:0005254">
    <property type="term" value="F:chloride channel activity"/>
    <property type="evidence" value="ECO:0007669"/>
    <property type="project" value="UniProtKB-KW"/>
</dbReference>
<name>E0NJE8_9FIRM</name>
<feature type="transmembrane region" description="Helical" evidence="10">
    <location>
        <begin position="385"/>
        <end position="405"/>
    </location>
</feature>
<dbReference type="SUPFAM" id="SSF81340">
    <property type="entry name" value="Clc chloride channel"/>
    <property type="match status" value="1"/>
</dbReference>
<evidence type="ECO:0000256" key="2">
    <source>
        <dbReference type="ARBA" id="ARBA00022448"/>
    </source>
</evidence>
<dbReference type="PROSITE" id="PS51202">
    <property type="entry name" value="RCK_C"/>
    <property type="match status" value="1"/>
</dbReference>
<dbReference type="RefSeq" id="WP_008901123.1">
    <property type="nucleotide sequence ID" value="NZ_GL397071.1"/>
</dbReference>
<dbReference type="PRINTS" id="PR00762">
    <property type="entry name" value="CLCHANNEL"/>
</dbReference>
<keyword evidence="13" id="KW-1185">Reference proteome</keyword>
<dbReference type="AlphaFoldDB" id="E0NJE8"/>
<dbReference type="STRING" id="862517.HMPREF9225_0287"/>
<comment type="caution">
    <text evidence="12">The sequence shown here is derived from an EMBL/GenBank/DDBJ whole genome shotgun (WGS) entry which is preliminary data.</text>
</comment>
<dbReference type="GO" id="GO:0008324">
    <property type="term" value="F:monoatomic cation transmembrane transporter activity"/>
    <property type="evidence" value="ECO:0007669"/>
    <property type="project" value="InterPro"/>
</dbReference>
<keyword evidence="2" id="KW-0813">Transport</keyword>
<evidence type="ECO:0000256" key="8">
    <source>
        <dbReference type="ARBA" id="ARBA00023214"/>
    </source>
</evidence>
<dbReference type="SUPFAM" id="SSF116726">
    <property type="entry name" value="TrkA C-terminal domain-like"/>
    <property type="match status" value="1"/>
</dbReference>
<dbReference type="Gene3D" id="1.10.3080.10">
    <property type="entry name" value="Clc chloride channel"/>
    <property type="match status" value="1"/>
</dbReference>
<organism evidence="12 13">
    <name type="scientific">Peptoniphilus duerdenii ATCC BAA-1640</name>
    <dbReference type="NCBI Taxonomy" id="862517"/>
    <lineage>
        <taxon>Bacteria</taxon>
        <taxon>Bacillati</taxon>
        <taxon>Bacillota</taxon>
        <taxon>Tissierellia</taxon>
        <taxon>Tissierellales</taxon>
        <taxon>Peptoniphilaceae</taxon>
        <taxon>Peptoniphilus</taxon>
    </lineage>
</organism>
<evidence type="ECO:0000256" key="4">
    <source>
        <dbReference type="ARBA" id="ARBA00022989"/>
    </source>
</evidence>
<feature type="transmembrane region" description="Helical" evidence="10">
    <location>
        <begin position="259"/>
        <end position="277"/>
    </location>
</feature>
<feature type="transmembrane region" description="Helical" evidence="10">
    <location>
        <begin position="355"/>
        <end position="378"/>
    </location>
</feature>
<evidence type="ECO:0000259" key="11">
    <source>
        <dbReference type="PROSITE" id="PS51202"/>
    </source>
</evidence>
<dbReference type="EC" id="3.6.1.-" evidence="12"/>
<evidence type="ECO:0000256" key="7">
    <source>
        <dbReference type="ARBA" id="ARBA00023173"/>
    </source>
</evidence>
<keyword evidence="8" id="KW-0868">Chloride</keyword>
<dbReference type="OrthoDB" id="9812438at2"/>
<feature type="transmembrane region" description="Helical" evidence="10">
    <location>
        <begin position="151"/>
        <end position="174"/>
    </location>
</feature>
<feature type="transmembrane region" description="Helical" evidence="10">
    <location>
        <begin position="323"/>
        <end position="343"/>
    </location>
</feature>
<evidence type="ECO:0000256" key="10">
    <source>
        <dbReference type="SAM" id="Phobius"/>
    </source>
</evidence>
<dbReference type="HOGENOM" id="CLU_015263_7_4_9"/>
<dbReference type="eggNOG" id="COG0038">
    <property type="taxonomic scope" value="Bacteria"/>
</dbReference>
<evidence type="ECO:0000256" key="9">
    <source>
        <dbReference type="ARBA" id="ARBA00023303"/>
    </source>
</evidence>
<proteinExistence type="predicted"/>
<dbReference type="InterPro" id="IPR014743">
    <property type="entry name" value="Cl-channel_core"/>
</dbReference>
<sequence>MDFLKTKFEGRQVARMFLDGIIVGIFAGLISVLYRFILASLEKYRYIFFDGSTRAILAILIVFPIFAIIITKLLKWAPLSGGSGIPQIRGEVIGRFDMDENKTIVSKLVGGSLGAFAGLSLGREGPSIQLGGSIGKVMGKILKRDEVEMSFMVTAGASAGLAAAFNAPISGTLFALEEVHKSFSRFILVPCIIASVIANYVSYTIMGFEPSLSFRFVHYLPLNKIYIGIIIGIFSGIVGVIFNKGLVGSQKLYKKLDSLFVRILIALGISAILGYTIKEVLGGGHGVLEEIAKSRLPLMFLVQILVFKLIFTWTSYGSGAQGGIFLPVLVIGGVTGAIVYYIFKGQVPEEFYVNFVILGMCGVLTSVVRAPIMSILLVSEMTGSFAHLIFLTTAAMVSFLVAELMENPPIYESLYEGIVKSQGDEITEDNSSYKMYEYNVEENGKLKDKLIKDISFPVNLMIVEIDRGTEKIVPKGDTKLMSGDKLLIIAPKGDFYKVDEYFKD</sequence>
<dbReference type="Proteomes" id="UP000003280">
    <property type="component" value="Unassembled WGS sequence"/>
</dbReference>
<dbReference type="CDD" id="cd01031">
    <property type="entry name" value="EriC"/>
    <property type="match status" value="1"/>
</dbReference>
<accession>E0NJE8</accession>
<reference evidence="12 13" key="1">
    <citation type="submission" date="2010-07" db="EMBL/GenBank/DDBJ databases">
        <authorList>
            <person name="Muzny D."/>
            <person name="Qin X."/>
            <person name="Deng J."/>
            <person name="Jiang H."/>
            <person name="Liu Y."/>
            <person name="Qu J."/>
            <person name="Song X.-Z."/>
            <person name="Zhang L."/>
            <person name="Thornton R."/>
            <person name="Coyle M."/>
            <person name="Francisco L."/>
            <person name="Jackson L."/>
            <person name="Javaid M."/>
            <person name="Korchina V."/>
            <person name="Kovar C."/>
            <person name="Mata R."/>
            <person name="Mathew T."/>
            <person name="Ngo R."/>
            <person name="Nguyen L."/>
            <person name="Nguyen N."/>
            <person name="Okwuonu G."/>
            <person name="Ongeri F."/>
            <person name="Pham C."/>
            <person name="Simmons D."/>
            <person name="Wilczek-Boney K."/>
            <person name="Hale W."/>
            <person name="Jakkamsetti A."/>
            <person name="Pham P."/>
            <person name="Ruth R."/>
            <person name="San Lucas F."/>
            <person name="Warren J."/>
            <person name="Zhang J."/>
            <person name="Zhao Z."/>
            <person name="Zhou C."/>
            <person name="Zhu D."/>
            <person name="Lee S."/>
            <person name="Bess C."/>
            <person name="Blankenburg K."/>
            <person name="Forbes L."/>
            <person name="Fu Q."/>
            <person name="Gubbala S."/>
            <person name="Hirani K."/>
            <person name="Jayaseelan J.C."/>
            <person name="Lara F."/>
            <person name="Munidasa M."/>
            <person name="Palculict T."/>
            <person name="Patil S."/>
            <person name="Pu L.-L."/>
            <person name="Saada N."/>
            <person name="Tang L."/>
            <person name="Weissenberger G."/>
            <person name="Zhu Y."/>
            <person name="Hemphill L."/>
            <person name="Shang Y."/>
            <person name="Youmans B."/>
            <person name="Ayvaz T."/>
            <person name="Ross M."/>
            <person name="Santibanez J."/>
            <person name="Aqrawi P."/>
            <person name="Gross S."/>
            <person name="Joshi V."/>
            <person name="Fowler G."/>
            <person name="Nazareth L."/>
            <person name="Reid J."/>
            <person name="Worley K."/>
            <person name="Petrosino J."/>
            <person name="Highlander S."/>
            <person name="Gibbs R."/>
        </authorList>
    </citation>
    <scope>NUCLEOTIDE SEQUENCE [LARGE SCALE GENOMIC DNA]</scope>
    <source>
        <strain evidence="12 13">ATCC BAA-1640</strain>
    </source>
</reference>
<feature type="transmembrane region" description="Helical" evidence="10">
    <location>
        <begin position="225"/>
        <end position="247"/>
    </location>
</feature>
<dbReference type="Pfam" id="PF00654">
    <property type="entry name" value="Voltage_CLC"/>
    <property type="match status" value="1"/>
</dbReference>
<dbReference type="Pfam" id="PF02080">
    <property type="entry name" value="TrkA_C"/>
    <property type="match status" value="1"/>
</dbReference>
<evidence type="ECO:0000256" key="5">
    <source>
        <dbReference type="ARBA" id="ARBA00023065"/>
    </source>
</evidence>
<keyword evidence="6 10" id="KW-0472">Membrane</keyword>
<feature type="transmembrane region" description="Helical" evidence="10">
    <location>
        <begin position="12"/>
        <end position="34"/>
    </location>
</feature>
<evidence type="ECO:0000313" key="12">
    <source>
        <dbReference type="EMBL" id="EFM26096.1"/>
    </source>
</evidence>
<evidence type="ECO:0000256" key="1">
    <source>
        <dbReference type="ARBA" id="ARBA00004141"/>
    </source>
</evidence>
<dbReference type="Gene3D" id="3.30.70.1450">
    <property type="entry name" value="Regulator of K+ conductance, C-terminal domain"/>
    <property type="match status" value="1"/>
</dbReference>
<dbReference type="InterPro" id="IPR001807">
    <property type="entry name" value="ClC"/>
</dbReference>
<dbReference type="InterPro" id="IPR036721">
    <property type="entry name" value="RCK_C_sf"/>
</dbReference>
<keyword evidence="3 10" id="KW-0812">Transmembrane</keyword>
<evidence type="ECO:0000313" key="13">
    <source>
        <dbReference type="Proteomes" id="UP000003280"/>
    </source>
</evidence>
<keyword evidence="9" id="KW-0407">Ion channel</keyword>
<dbReference type="PANTHER" id="PTHR43427:SF6">
    <property type="entry name" value="CHLORIDE CHANNEL PROTEIN CLC-E"/>
    <property type="match status" value="1"/>
</dbReference>
<dbReference type="GO" id="GO:0034707">
    <property type="term" value="C:chloride channel complex"/>
    <property type="evidence" value="ECO:0007669"/>
    <property type="project" value="UniProtKB-KW"/>
</dbReference>
<comment type="subcellular location">
    <subcellularLocation>
        <location evidence="1">Membrane</location>
        <topology evidence="1">Multi-pass membrane protein</topology>
    </subcellularLocation>
</comment>
<keyword evidence="4 10" id="KW-1133">Transmembrane helix</keyword>
<dbReference type="GO" id="GO:0006813">
    <property type="term" value="P:potassium ion transport"/>
    <property type="evidence" value="ECO:0007669"/>
    <property type="project" value="InterPro"/>
</dbReference>
<evidence type="ECO:0000256" key="6">
    <source>
        <dbReference type="ARBA" id="ARBA00023136"/>
    </source>
</evidence>
<feature type="transmembrane region" description="Helical" evidence="10">
    <location>
        <begin position="186"/>
        <end position="205"/>
    </location>
</feature>
<feature type="transmembrane region" description="Helical" evidence="10">
    <location>
        <begin position="55"/>
        <end position="74"/>
    </location>
</feature>
<keyword evidence="5" id="KW-0406">Ion transport</keyword>
<dbReference type="GO" id="GO:0016787">
    <property type="term" value="F:hydrolase activity"/>
    <property type="evidence" value="ECO:0007669"/>
    <property type="project" value="UniProtKB-KW"/>
</dbReference>
<gene>
    <name evidence="12" type="ORF">HMPREF9225_0287</name>
</gene>
<keyword evidence="12" id="KW-0378">Hydrolase</keyword>
<feature type="domain" description="RCK C-terminal" evidence="11">
    <location>
        <begin position="423"/>
        <end position="504"/>
    </location>
</feature>
<dbReference type="InterPro" id="IPR050368">
    <property type="entry name" value="ClC-type_chloride_channel"/>
</dbReference>